<gene>
    <name evidence="1" type="ORF">A8M32_17935</name>
</gene>
<evidence type="ECO:0000313" key="1">
    <source>
        <dbReference type="EMBL" id="ODR90045.1"/>
    </source>
</evidence>
<dbReference type="EMBL" id="LYBW01000060">
    <property type="protein sequence ID" value="ODR90045.1"/>
    <property type="molecule type" value="Genomic_DNA"/>
</dbReference>
<evidence type="ECO:0000313" key="2">
    <source>
        <dbReference type="Proteomes" id="UP000094342"/>
    </source>
</evidence>
<comment type="caution">
    <text evidence="1">The sequence shown here is derived from an EMBL/GenBank/DDBJ whole genome shotgun (WGS) entry which is preliminary data.</text>
</comment>
<name>A0A1E3V9A6_9HYPH</name>
<accession>A0A1E3V9A6</accession>
<dbReference type="AlphaFoldDB" id="A0A1E3V9A6"/>
<proteinExistence type="predicted"/>
<dbReference type="STRING" id="1752398.A8M32_17935"/>
<dbReference type="Proteomes" id="UP000094342">
    <property type="component" value="Unassembled WGS sequence"/>
</dbReference>
<keyword evidence="2" id="KW-1185">Reference proteome</keyword>
<protein>
    <submittedName>
        <fullName evidence="1">Uncharacterized protein</fullName>
    </submittedName>
</protein>
<reference evidence="2" key="1">
    <citation type="submission" date="2016-05" db="EMBL/GenBank/DDBJ databases">
        <authorList>
            <person name="Li Y."/>
        </authorList>
    </citation>
    <scope>NUCLEOTIDE SEQUENCE [LARGE SCALE GENOMIC DNA]</scope>
    <source>
        <strain evidence="2">YIC4027</strain>
    </source>
</reference>
<organism evidence="1 2">
    <name type="scientific">Sinorhizobium alkalisoli</name>
    <dbReference type="NCBI Taxonomy" id="1752398"/>
    <lineage>
        <taxon>Bacteria</taxon>
        <taxon>Pseudomonadati</taxon>
        <taxon>Pseudomonadota</taxon>
        <taxon>Alphaproteobacteria</taxon>
        <taxon>Hyphomicrobiales</taxon>
        <taxon>Rhizobiaceae</taxon>
        <taxon>Sinorhizobium/Ensifer group</taxon>
        <taxon>Sinorhizobium</taxon>
    </lineage>
</organism>
<sequence length="150" mass="15728">MEVSSLHFDSIDVQVRSIDISGAQAFGRQLLRMGSRTAIPDLVAAALGYRKSHIPAADAGAFGREIRDVLADEVGDVAPLRSVSTTTVVAAMQEGSPEQGLLCALITPPNGSHTCVPFTAEPGSCCQTVAANTHIRHFCLSGDPSRPSAR</sequence>